<accession>A0A6L2ME37</accession>
<dbReference type="GO" id="GO:0006508">
    <property type="term" value="P:proteolysis"/>
    <property type="evidence" value="ECO:0007669"/>
    <property type="project" value="InterPro"/>
</dbReference>
<dbReference type="SUPFAM" id="SSF140990">
    <property type="entry name" value="FtsH protease domain-like"/>
    <property type="match status" value="1"/>
</dbReference>
<dbReference type="EMBL" id="BKCJ010006174">
    <property type="protein sequence ID" value="GEU70754.1"/>
    <property type="molecule type" value="Genomic_DNA"/>
</dbReference>
<reference evidence="1" key="1">
    <citation type="journal article" date="2019" name="Sci. Rep.">
        <title>Draft genome of Tanacetum cinerariifolium, the natural source of mosquito coil.</title>
        <authorList>
            <person name="Yamashiro T."/>
            <person name="Shiraishi A."/>
            <person name="Satake H."/>
            <person name="Nakayama K."/>
        </authorList>
    </citation>
    <scope>NUCLEOTIDE SEQUENCE</scope>
</reference>
<evidence type="ECO:0000313" key="1">
    <source>
        <dbReference type="EMBL" id="GEU70754.1"/>
    </source>
</evidence>
<dbReference type="GO" id="GO:0004176">
    <property type="term" value="F:ATP-dependent peptidase activity"/>
    <property type="evidence" value="ECO:0007669"/>
    <property type="project" value="InterPro"/>
</dbReference>
<dbReference type="InterPro" id="IPR037219">
    <property type="entry name" value="Peptidase_M41-like"/>
</dbReference>
<dbReference type="PANTHER" id="PTHR33471:SF4">
    <property type="entry name" value="T22H22.11 PROTEIN"/>
    <property type="match status" value="1"/>
</dbReference>
<protein>
    <recommendedName>
        <fullName evidence="2">Peptidase M41 domain-containing protein</fullName>
    </recommendedName>
</protein>
<evidence type="ECO:0008006" key="2">
    <source>
        <dbReference type="Google" id="ProtNLM"/>
    </source>
</evidence>
<proteinExistence type="predicted"/>
<sequence length="298" mass="33079">MNLWSVGLTRGGVKVEGRAAALRSVDRQLAKGNFKLAVKHLRLCQPPLRGFSAAKQVPRRVSSVEELNLSVTETLALQSLLDSILHSIKTSLQSSPLEEEESSVTSEDNDLYLEGDIVDPKQVMEHEAGHFLVGYLLGVLPKQYKFSSIEDVKQDEVIDASVKFVGFEFLTELEDVVLSEKHLHEVKPSSRANRSKLSSTLLCKFACVIVGGLVAEHLVFGYSKGHHADAEKLDAVLKWLQFTEDEAHTMMRWAVLNTLLILRRHGEARAALVEAMAQGRSIGNCIDMIETNLNHLDI</sequence>
<dbReference type="GO" id="GO:0005524">
    <property type="term" value="F:ATP binding"/>
    <property type="evidence" value="ECO:0007669"/>
    <property type="project" value="InterPro"/>
</dbReference>
<comment type="caution">
    <text evidence="1">The sequence shown here is derived from an EMBL/GenBank/DDBJ whole genome shotgun (WGS) entry which is preliminary data.</text>
</comment>
<dbReference type="GO" id="GO:0004222">
    <property type="term" value="F:metalloendopeptidase activity"/>
    <property type="evidence" value="ECO:0007669"/>
    <property type="project" value="InterPro"/>
</dbReference>
<name>A0A6L2ME37_TANCI</name>
<dbReference type="PANTHER" id="PTHR33471">
    <property type="entry name" value="ATP-DEPENDENT ZINC METALLOPROTEASE-RELATED"/>
    <property type="match status" value="1"/>
</dbReference>
<dbReference type="Gene3D" id="1.20.58.760">
    <property type="entry name" value="Peptidase M41"/>
    <property type="match status" value="1"/>
</dbReference>
<organism evidence="1">
    <name type="scientific">Tanacetum cinerariifolium</name>
    <name type="common">Dalmatian daisy</name>
    <name type="synonym">Chrysanthemum cinerariifolium</name>
    <dbReference type="NCBI Taxonomy" id="118510"/>
    <lineage>
        <taxon>Eukaryota</taxon>
        <taxon>Viridiplantae</taxon>
        <taxon>Streptophyta</taxon>
        <taxon>Embryophyta</taxon>
        <taxon>Tracheophyta</taxon>
        <taxon>Spermatophyta</taxon>
        <taxon>Magnoliopsida</taxon>
        <taxon>eudicotyledons</taxon>
        <taxon>Gunneridae</taxon>
        <taxon>Pentapetalae</taxon>
        <taxon>asterids</taxon>
        <taxon>campanulids</taxon>
        <taxon>Asterales</taxon>
        <taxon>Asteraceae</taxon>
        <taxon>Asteroideae</taxon>
        <taxon>Anthemideae</taxon>
        <taxon>Anthemidinae</taxon>
        <taxon>Tanacetum</taxon>
    </lineage>
</organism>
<gene>
    <name evidence="1" type="ORF">Tci_042732</name>
</gene>
<dbReference type="AlphaFoldDB" id="A0A6L2ME37"/>